<keyword evidence="4" id="KW-1133">Transmembrane helix</keyword>
<dbReference type="PANTHER" id="PTHR14360:SF1">
    <property type="entry name" value="PROTEIN FMP32, MITOCHONDRIAL"/>
    <property type="match status" value="1"/>
</dbReference>
<evidence type="ECO:0000313" key="8">
    <source>
        <dbReference type="EMBL" id="GFY89726.1"/>
    </source>
</evidence>
<gene>
    <name evidence="8" type="ORF">Acr_06g0016660</name>
</gene>
<dbReference type="Proteomes" id="UP000585474">
    <property type="component" value="Unassembled WGS sequence"/>
</dbReference>
<dbReference type="OrthoDB" id="889336at2759"/>
<proteinExistence type="predicted"/>
<evidence type="ECO:0000256" key="7">
    <source>
        <dbReference type="ARBA" id="ARBA00023136"/>
    </source>
</evidence>
<evidence type="ECO:0000256" key="5">
    <source>
        <dbReference type="ARBA" id="ARBA00023054"/>
    </source>
</evidence>
<keyword evidence="9" id="KW-1185">Reference proteome</keyword>
<keyword evidence="3" id="KW-0812">Transmembrane</keyword>
<dbReference type="PANTHER" id="PTHR14360">
    <property type="entry name" value="PROTEIN FMP32, MITOCHONDRIAL"/>
    <property type="match status" value="1"/>
</dbReference>
<evidence type="ECO:0000313" key="9">
    <source>
        <dbReference type="Proteomes" id="UP000585474"/>
    </source>
</evidence>
<dbReference type="Pfam" id="PF07798">
    <property type="entry name" value="CCDC90-like"/>
    <property type="match status" value="1"/>
</dbReference>
<comment type="caution">
    <text evidence="8">The sequence shown here is derived from an EMBL/GenBank/DDBJ whole genome shotgun (WGS) entry which is preliminary data.</text>
</comment>
<evidence type="ECO:0000256" key="3">
    <source>
        <dbReference type="ARBA" id="ARBA00022692"/>
    </source>
</evidence>
<accession>A0A7J0EU38</accession>
<sequence length="163" mass="17840">MAACKRAVQLGASSGLSLTKLRRFNATKASSALEKAQLDGFFTNYGSSSSSNSRVNRFDFRQISQLAKSNGKRVFLVDTLALVRSLEAQGLPSKQAEAITAAITEVLNDSLENVAHSFVSKAEMQKIEMVQDGNLSKFKSEVQSSQVLNGFVIFLLQMFMESF</sequence>
<keyword evidence="5" id="KW-0175">Coiled coil</keyword>
<comment type="subcellular location">
    <subcellularLocation>
        <location evidence="2">Membrane</location>
    </subcellularLocation>
    <subcellularLocation>
        <location evidence="1">Mitochondrion</location>
    </subcellularLocation>
</comment>
<keyword evidence="6" id="KW-0496">Mitochondrion</keyword>
<protein>
    <submittedName>
        <fullName evidence="8">Coiled-coil 90B-like protein</fullName>
    </submittedName>
</protein>
<dbReference type="Gene3D" id="1.20.5.340">
    <property type="match status" value="1"/>
</dbReference>
<evidence type="ECO:0000256" key="1">
    <source>
        <dbReference type="ARBA" id="ARBA00004173"/>
    </source>
</evidence>
<dbReference type="AlphaFoldDB" id="A0A7J0EU38"/>
<reference evidence="8 9" key="1">
    <citation type="submission" date="2019-07" db="EMBL/GenBank/DDBJ databases">
        <title>De Novo Assembly of kiwifruit Actinidia rufa.</title>
        <authorList>
            <person name="Sugita-Konishi S."/>
            <person name="Sato K."/>
            <person name="Mori E."/>
            <person name="Abe Y."/>
            <person name="Kisaki G."/>
            <person name="Hamano K."/>
            <person name="Suezawa K."/>
            <person name="Otani M."/>
            <person name="Fukuda T."/>
            <person name="Manabe T."/>
            <person name="Gomi K."/>
            <person name="Tabuchi M."/>
            <person name="Akimitsu K."/>
            <person name="Kataoka I."/>
        </authorList>
    </citation>
    <scope>NUCLEOTIDE SEQUENCE [LARGE SCALE GENOMIC DNA]</scope>
    <source>
        <strain evidence="9">cv. Fuchu</strain>
    </source>
</reference>
<dbReference type="EMBL" id="BJWL01000006">
    <property type="protein sequence ID" value="GFY89726.1"/>
    <property type="molecule type" value="Genomic_DNA"/>
</dbReference>
<evidence type="ECO:0000256" key="4">
    <source>
        <dbReference type="ARBA" id="ARBA00022989"/>
    </source>
</evidence>
<dbReference type="InterPro" id="IPR024461">
    <property type="entry name" value="CCDC90-like"/>
</dbReference>
<keyword evidence="7" id="KW-0472">Membrane</keyword>
<organism evidence="8 9">
    <name type="scientific">Actinidia rufa</name>
    <dbReference type="NCBI Taxonomy" id="165716"/>
    <lineage>
        <taxon>Eukaryota</taxon>
        <taxon>Viridiplantae</taxon>
        <taxon>Streptophyta</taxon>
        <taxon>Embryophyta</taxon>
        <taxon>Tracheophyta</taxon>
        <taxon>Spermatophyta</taxon>
        <taxon>Magnoliopsida</taxon>
        <taxon>eudicotyledons</taxon>
        <taxon>Gunneridae</taxon>
        <taxon>Pentapetalae</taxon>
        <taxon>asterids</taxon>
        <taxon>Ericales</taxon>
        <taxon>Actinidiaceae</taxon>
        <taxon>Actinidia</taxon>
    </lineage>
</organism>
<name>A0A7J0EU38_9ERIC</name>
<evidence type="ECO:0000256" key="6">
    <source>
        <dbReference type="ARBA" id="ARBA00023128"/>
    </source>
</evidence>
<dbReference type="GO" id="GO:0016020">
    <property type="term" value="C:membrane"/>
    <property type="evidence" value="ECO:0007669"/>
    <property type="project" value="UniProtKB-SubCell"/>
</dbReference>
<evidence type="ECO:0000256" key="2">
    <source>
        <dbReference type="ARBA" id="ARBA00004370"/>
    </source>
</evidence>
<dbReference type="GO" id="GO:0005739">
    <property type="term" value="C:mitochondrion"/>
    <property type="evidence" value="ECO:0007669"/>
    <property type="project" value="UniProtKB-SubCell"/>
</dbReference>